<gene>
    <name evidence="2" type="ORF">LNINA_LOCUS5667</name>
</gene>
<evidence type="ECO:0000313" key="3">
    <source>
        <dbReference type="Proteomes" id="UP001497472"/>
    </source>
</evidence>
<protein>
    <submittedName>
        <fullName evidence="2">Uncharacterized protein</fullName>
    </submittedName>
</protein>
<evidence type="ECO:0000313" key="2">
    <source>
        <dbReference type="EMBL" id="CAK1546064.1"/>
    </source>
</evidence>
<proteinExistence type="predicted"/>
<organism evidence="2 3">
    <name type="scientific">Leptosia nina</name>
    <dbReference type="NCBI Taxonomy" id="320188"/>
    <lineage>
        <taxon>Eukaryota</taxon>
        <taxon>Metazoa</taxon>
        <taxon>Ecdysozoa</taxon>
        <taxon>Arthropoda</taxon>
        <taxon>Hexapoda</taxon>
        <taxon>Insecta</taxon>
        <taxon>Pterygota</taxon>
        <taxon>Neoptera</taxon>
        <taxon>Endopterygota</taxon>
        <taxon>Lepidoptera</taxon>
        <taxon>Glossata</taxon>
        <taxon>Ditrysia</taxon>
        <taxon>Papilionoidea</taxon>
        <taxon>Pieridae</taxon>
        <taxon>Pierinae</taxon>
        <taxon>Leptosia</taxon>
    </lineage>
</organism>
<keyword evidence="3" id="KW-1185">Reference proteome</keyword>
<name>A0AAV1JCB4_9NEOP</name>
<dbReference type="Proteomes" id="UP001497472">
    <property type="component" value="Unassembled WGS sequence"/>
</dbReference>
<accession>A0AAV1JCB4</accession>
<sequence>MPEFKNSYSDTTIKYKQQKASLSNGQKEKPSRALWENNSCGSYRLACSNITAINKIPGSRRQRRRMAYQTKIPRFIPYINFISDRRHSLKISSENSSTSYKLNDVVEIECYTLNFAHAEFSHEPTEAHIGSEDPIKLFITIPKLISNSLTESAERWAEASDDTKLLGKRLQRRVDGGRSGCEELVPTAPIIHRYGTSCS</sequence>
<comment type="caution">
    <text evidence="2">The sequence shown here is derived from an EMBL/GenBank/DDBJ whole genome shotgun (WGS) entry which is preliminary data.</text>
</comment>
<dbReference type="AlphaFoldDB" id="A0AAV1JCB4"/>
<feature type="compositionally biased region" description="Polar residues" evidence="1">
    <location>
        <begin position="1"/>
        <end position="25"/>
    </location>
</feature>
<dbReference type="EMBL" id="CAVLEF010000007">
    <property type="protein sequence ID" value="CAK1546064.1"/>
    <property type="molecule type" value="Genomic_DNA"/>
</dbReference>
<feature type="region of interest" description="Disordered" evidence="1">
    <location>
        <begin position="1"/>
        <end position="30"/>
    </location>
</feature>
<reference evidence="2 3" key="1">
    <citation type="submission" date="2023-11" db="EMBL/GenBank/DDBJ databases">
        <authorList>
            <person name="Okamura Y."/>
        </authorList>
    </citation>
    <scope>NUCLEOTIDE SEQUENCE [LARGE SCALE GENOMIC DNA]</scope>
</reference>
<evidence type="ECO:0000256" key="1">
    <source>
        <dbReference type="SAM" id="MobiDB-lite"/>
    </source>
</evidence>